<dbReference type="PANTHER" id="PTHR11731:SF118">
    <property type="entry name" value="BLR1971 PROTEIN"/>
    <property type="match status" value="1"/>
</dbReference>
<dbReference type="GO" id="GO:0006508">
    <property type="term" value="P:proteolysis"/>
    <property type="evidence" value="ECO:0007669"/>
    <property type="project" value="InterPro"/>
</dbReference>
<keyword evidence="5" id="KW-0645">Protease</keyword>
<dbReference type="SUPFAM" id="SSF82171">
    <property type="entry name" value="DPP6 N-terminal domain-like"/>
    <property type="match status" value="1"/>
</dbReference>
<evidence type="ECO:0000259" key="8">
    <source>
        <dbReference type="Pfam" id="PF00326"/>
    </source>
</evidence>
<keyword evidence="6" id="KW-0720">Serine protease</keyword>
<dbReference type="OrthoDB" id="5150155at2759"/>
<comment type="caution">
    <text evidence="10">The sequence shown here is derived from an EMBL/GenBank/DDBJ whole genome shotgun (WGS) entry which is preliminary data.</text>
</comment>
<protein>
    <recommendedName>
        <fullName evidence="4">Probable dipeptidyl-aminopeptidase B</fullName>
        <ecNumber evidence="3">3.4.14.5</ecNumber>
    </recommendedName>
</protein>
<dbReference type="PANTHER" id="PTHR11731">
    <property type="entry name" value="PROTEASE FAMILY S9B,C DIPEPTIDYL-PEPTIDASE IV-RELATED"/>
    <property type="match status" value="1"/>
</dbReference>
<keyword evidence="7" id="KW-0325">Glycoprotein</keyword>
<dbReference type="Pfam" id="PF00930">
    <property type="entry name" value="DPPIV_N"/>
    <property type="match status" value="1"/>
</dbReference>
<evidence type="ECO:0000256" key="4">
    <source>
        <dbReference type="ARBA" id="ARBA00014118"/>
    </source>
</evidence>
<evidence type="ECO:0000256" key="7">
    <source>
        <dbReference type="ARBA" id="ARBA00023180"/>
    </source>
</evidence>
<dbReference type="Gene3D" id="2.140.10.30">
    <property type="entry name" value="Dipeptidylpeptidase IV, N-terminal domain"/>
    <property type="match status" value="1"/>
</dbReference>
<evidence type="ECO:0000256" key="6">
    <source>
        <dbReference type="ARBA" id="ARBA00022825"/>
    </source>
</evidence>
<evidence type="ECO:0000256" key="5">
    <source>
        <dbReference type="ARBA" id="ARBA00022438"/>
    </source>
</evidence>
<dbReference type="EC" id="3.4.14.5" evidence="3"/>
<accession>A0A2S7Y504</accession>
<dbReference type="InterPro" id="IPR029058">
    <property type="entry name" value="AB_hydrolase_fold"/>
</dbReference>
<comment type="catalytic activity">
    <reaction evidence="1">
        <text>Release of an N-terminal dipeptide, Xaa-Yaa-|-Zaa-, from a polypeptide, preferentially when Yaa is Pro, provided Zaa is neither Pro nor hydroxyproline.</text>
        <dbReference type="EC" id="3.4.14.5"/>
    </reaction>
</comment>
<dbReference type="AlphaFoldDB" id="A0A2S7Y504"/>
<dbReference type="InterPro" id="IPR002469">
    <property type="entry name" value="Peptidase_S9B_N"/>
</dbReference>
<dbReference type="InterPro" id="IPR050278">
    <property type="entry name" value="Serine_Prot_S9B/DPPIV"/>
</dbReference>
<evidence type="ECO:0000256" key="2">
    <source>
        <dbReference type="ARBA" id="ARBA00006150"/>
    </source>
</evidence>
<gene>
    <name evidence="10" type="ORF">BB8028_0002g15490</name>
</gene>
<dbReference type="GO" id="GO:0008236">
    <property type="term" value="F:serine-type peptidase activity"/>
    <property type="evidence" value="ECO:0007669"/>
    <property type="project" value="UniProtKB-KW"/>
</dbReference>
<feature type="domain" description="Peptidase S9 prolyl oligopeptidase catalytic" evidence="8">
    <location>
        <begin position="630"/>
        <end position="815"/>
    </location>
</feature>
<keyword evidence="5" id="KW-0378">Hydrolase</keyword>
<dbReference type="GO" id="GO:0004177">
    <property type="term" value="F:aminopeptidase activity"/>
    <property type="evidence" value="ECO:0007669"/>
    <property type="project" value="UniProtKB-KW"/>
</dbReference>
<evidence type="ECO:0000256" key="3">
    <source>
        <dbReference type="ARBA" id="ARBA00012062"/>
    </source>
</evidence>
<reference evidence="10 11" key="1">
    <citation type="submission" date="2016-07" db="EMBL/GenBank/DDBJ databases">
        <title>Comparative genomics of the entomopathogenic fungus Beauveria bassiana.</title>
        <authorList>
            <person name="Valero Jimenez C.A."/>
            <person name="Zwaan B.J."/>
            <person name="Van Kan J.A."/>
            <person name="Takken W."/>
            <person name="Debets A.J."/>
            <person name="Schoustra S.E."/>
            <person name="Koenraadt C.J."/>
        </authorList>
    </citation>
    <scope>NUCLEOTIDE SEQUENCE [LARGE SCALE GENOMIC DNA]</scope>
    <source>
        <strain evidence="10 11">ARSEF 8028</strain>
    </source>
</reference>
<dbReference type="InterPro" id="IPR001375">
    <property type="entry name" value="Peptidase_S9_cat"/>
</dbReference>
<dbReference type="Proteomes" id="UP000237441">
    <property type="component" value="Unassembled WGS sequence"/>
</dbReference>
<keyword evidence="5" id="KW-0031">Aminopeptidase</keyword>
<dbReference type="Pfam" id="PF00326">
    <property type="entry name" value="Peptidase_S9"/>
    <property type="match status" value="1"/>
</dbReference>
<evidence type="ECO:0000256" key="1">
    <source>
        <dbReference type="ARBA" id="ARBA00001257"/>
    </source>
</evidence>
<organism evidence="10 11">
    <name type="scientific">Beauveria bassiana</name>
    <name type="common">White muscardine disease fungus</name>
    <name type="synonym">Tritirachium shiotae</name>
    <dbReference type="NCBI Taxonomy" id="176275"/>
    <lineage>
        <taxon>Eukaryota</taxon>
        <taxon>Fungi</taxon>
        <taxon>Dikarya</taxon>
        <taxon>Ascomycota</taxon>
        <taxon>Pezizomycotina</taxon>
        <taxon>Sordariomycetes</taxon>
        <taxon>Hypocreomycetidae</taxon>
        <taxon>Hypocreales</taxon>
        <taxon>Cordycipitaceae</taxon>
        <taxon>Beauveria</taxon>
    </lineage>
</organism>
<evidence type="ECO:0000313" key="11">
    <source>
        <dbReference type="Proteomes" id="UP000237441"/>
    </source>
</evidence>
<evidence type="ECO:0000313" key="10">
    <source>
        <dbReference type="EMBL" id="PQK11231.1"/>
    </source>
</evidence>
<feature type="domain" description="Dipeptidylpeptidase IV N-terminal" evidence="9">
    <location>
        <begin position="349"/>
        <end position="533"/>
    </location>
</feature>
<evidence type="ECO:0000259" key="9">
    <source>
        <dbReference type="Pfam" id="PF00930"/>
    </source>
</evidence>
<name>A0A2S7Y504_BEABA</name>
<dbReference type="SUPFAM" id="SSF53474">
    <property type="entry name" value="alpha/beta-Hydrolases"/>
    <property type="match status" value="1"/>
</dbReference>
<comment type="similarity">
    <text evidence="2">Belongs to the peptidase S9B family.</text>
</comment>
<dbReference type="GO" id="GO:0008239">
    <property type="term" value="F:dipeptidyl-peptidase activity"/>
    <property type="evidence" value="ECO:0007669"/>
    <property type="project" value="UniProtKB-EC"/>
</dbReference>
<proteinExistence type="inferred from homology"/>
<dbReference type="EMBL" id="JRHA01000002">
    <property type="protein sequence ID" value="PQK11231.1"/>
    <property type="molecule type" value="Genomic_DNA"/>
</dbReference>
<sequence length="818" mass="93162">MTAKEVTEFENACAARAMVVPRWLPGNNVFWYRRSLPSDKWQFIFVDCARGTAQPAFDHAALATMLSSVDGAAAASESLDADQLPLTWLNVDPDGAWVRFRYADKIWQFSRTNALEVWCGEFEEDQFVQDYDITKPSPRTSPGRSSVTIVNLTNVMLGYYWIDHDGNNERRIDQVLPGDSFPFTSPIGYRFRFWEACSGRNVVLELKQERGTVNIEDRREGLGVSWDNGLDVACEFESQATKTVSKTDYETFIRRHNLWMRKDKVETQVSFDGFEDNRYQNASVAPGGRYAVAMQTRQGSRYPLELKNSVPDDQLRPKVLSHHTNKNGWRRAGDHLDTDRPRLFDMHARREIPINDSLFSNPYQIQRIGWSDCGNKFRFIFNERGHKHVRLLEISTDGTVKVLVEDSSDTVVDYNQKLWYKMLPATNEVLWASERDGWNHIYRFDLSDGRLKNQVTKGEWVVKSVENVIIKEQRIWFTACGAIPGQDPYYEHLACVHFDGSDFRLVTSEDGMHNWKFSPDRRYIIDTWSRVDLLPHTAVVEVATCKQVAFLQKEVVDAELAQSYVPPERFTAKGRDGETDIYGVIVRPHNMDETKKYPVIEVIYAHPFQYFTPKRFASTGGSRRRAGHRYVVVLIDGMGTNGRSKAFRDVAYKNLNDAGFPDRIKWMQAAARNGRPWMDVASGVGITGGSAGGQNAAAAVLHHHDFYKAAVALSGSHDNRMSDGKWAEMYMGWPVDESYERNSNCANAGKLGGALMLVTGEVDNVVDPSTTMRMASALIDADKDFDLVVIPKHGHYMNGVEWLARKEAQFWARHLLNE</sequence>
<dbReference type="Gene3D" id="3.40.50.1820">
    <property type="entry name" value="alpha/beta hydrolase"/>
    <property type="match status" value="1"/>
</dbReference>